<gene>
    <name evidence="2" type="ORF">OLEA9_A111939</name>
</gene>
<reference evidence="2 3" key="1">
    <citation type="submission" date="2019-12" db="EMBL/GenBank/DDBJ databases">
        <authorList>
            <person name="Alioto T."/>
            <person name="Alioto T."/>
            <person name="Gomez Garrido J."/>
        </authorList>
    </citation>
    <scope>NUCLEOTIDE SEQUENCE [LARGE SCALE GENOMIC DNA]</scope>
</reference>
<evidence type="ECO:0000256" key="1">
    <source>
        <dbReference type="SAM" id="Phobius"/>
    </source>
</evidence>
<keyword evidence="1" id="KW-1133">Transmembrane helix</keyword>
<accession>A0A8S0QZU9</accession>
<dbReference type="Proteomes" id="UP000594638">
    <property type="component" value="Unassembled WGS sequence"/>
</dbReference>
<name>A0A8S0QZU9_OLEEU</name>
<keyword evidence="1" id="KW-0472">Membrane</keyword>
<sequence>MSPQKINLNLGRTWMDSPIRLFNSKISEGKTMSLGNNNGNLMESINRVISEPYYLLHFLAFFSYIPIRCSASNVFSPLRSSHLLYREIQAALAFFVLSAVKVVKVETWEAFISDTLFFAKIFLVAIALVMDYHVALWYALIFSVIYIIAQQPAYEGLGTANQLTPLQLETLLSEGNKSKIWLVEFRSSSTSGCINSSSFFPELSITYSNKYLSFGKVDLGLFPNAAEKFGITLASLRQLPIYIMFYDGAELTRLPNLDFETKVFDSPVSKKLLCRHFELDKLLLDYVKAK</sequence>
<dbReference type="Gramene" id="OE9A111939T2">
    <property type="protein sequence ID" value="OE9A111939C2"/>
    <property type="gene ID" value="OE9A111939"/>
</dbReference>
<keyword evidence="3" id="KW-1185">Reference proteome</keyword>
<dbReference type="InterPro" id="IPR036249">
    <property type="entry name" value="Thioredoxin-like_sf"/>
</dbReference>
<dbReference type="OrthoDB" id="20229at2759"/>
<evidence type="ECO:0000313" key="3">
    <source>
        <dbReference type="Proteomes" id="UP000594638"/>
    </source>
</evidence>
<protein>
    <submittedName>
        <fullName evidence="2">Thioredoxin-related transmembrane 2</fullName>
    </submittedName>
</protein>
<dbReference type="SUPFAM" id="SSF52833">
    <property type="entry name" value="Thioredoxin-like"/>
    <property type="match status" value="1"/>
</dbReference>
<organism evidence="2 3">
    <name type="scientific">Olea europaea subsp. europaea</name>
    <dbReference type="NCBI Taxonomy" id="158383"/>
    <lineage>
        <taxon>Eukaryota</taxon>
        <taxon>Viridiplantae</taxon>
        <taxon>Streptophyta</taxon>
        <taxon>Embryophyta</taxon>
        <taxon>Tracheophyta</taxon>
        <taxon>Spermatophyta</taxon>
        <taxon>Magnoliopsida</taxon>
        <taxon>eudicotyledons</taxon>
        <taxon>Gunneridae</taxon>
        <taxon>Pentapetalae</taxon>
        <taxon>asterids</taxon>
        <taxon>lamiids</taxon>
        <taxon>Lamiales</taxon>
        <taxon>Oleaceae</taxon>
        <taxon>Oleeae</taxon>
        <taxon>Olea</taxon>
    </lineage>
</organism>
<feature type="transmembrane region" description="Helical" evidence="1">
    <location>
        <begin position="115"/>
        <end position="148"/>
    </location>
</feature>
<dbReference type="EMBL" id="CACTIH010002021">
    <property type="protein sequence ID" value="CAA2971666.1"/>
    <property type="molecule type" value="Genomic_DNA"/>
</dbReference>
<dbReference type="Gene3D" id="3.40.30.10">
    <property type="entry name" value="Glutaredoxin"/>
    <property type="match status" value="1"/>
</dbReference>
<dbReference type="AlphaFoldDB" id="A0A8S0QZU9"/>
<evidence type="ECO:0000313" key="2">
    <source>
        <dbReference type="EMBL" id="CAA2971666.1"/>
    </source>
</evidence>
<keyword evidence="1 2" id="KW-0812">Transmembrane</keyword>
<proteinExistence type="predicted"/>
<comment type="caution">
    <text evidence="2">The sequence shown here is derived from an EMBL/GenBank/DDBJ whole genome shotgun (WGS) entry which is preliminary data.</text>
</comment>